<dbReference type="VEuPathDB" id="FungiDB:TAPDE_005615"/>
<gene>
    <name evidence="1" type="ORF">TAPDE_005615</name>
</gene>
<dbReference type="eggNOG" id="ENOG502SPWY">
    <property type="taxonomic scope" value="Eukaryota"/>
</dbReference>
<sequence>MFLPPYGLVRDRLFEAQPVERIASLPVYNGLHVKAACGHVRQVHGGTSSPLSPDGLRPCTLQTLGQRQYFEVHPGVTNAAVPQQSNSVASADFLAKQLQLTQEMNRATLEAEQTVEAQREGNGERLPWLEHLGFSVHLQGLTRHKIVSSYVKPSPLEPGYKIMVALGEISTAILEETLGWCQDGRDCCMTRPMAVTLTQFAQAHKEVDGKFRGFYTKLEPATVKKYFAQWQGLFYYYYRVTKGLVLVNESGEPLCQATAEQDQFQALFEDHLEDDNPLLQEAFVDLLSLSFIRCTRESNQFGSILLSYCASLAVLGSGNSDQAGGMWREPGNLNSSYSALIYCAQLLIFREALSLSSLTGIERKSPDENVADLSAQWLNPKRSTSVGLMLHWRLYLFSVSKSKVSTQEATWSLDQTQITYRGTCISMEEITKLYNGTYERARAILDRDLLLGMDHLPRMQASKLKDSSHIKSTGWWFGKHEENSDLLHGADRSVMNFILSKQELYDQFVDQDGSWRAQAARLYETHLQEFLECMVVLAQLLPPLRGTEILSVTWKNTTSLRGILLQYEQVMLLTTYHKSMSTMGRTKTNARFLLPSKVGGLLLDYLVYALPFRSHLEYAVYH</sequence>
<dbReference type="Proteomes" id="UP000013776">
    <property type="component" value="Unassembled WGS sequence"/>
</dbReference>
<accession>R4XGW2</accession>
<dbReference type="AlphaFoldDB" id="R4XGW2"/>
<comment type="caution">
    <text evidence="1">The sequence shown here is derived from an EMBL/GenBank/DDBJ whole genome shotgun (WGS) entry which is preliminary data.</text>
</comment>
<proteinExistence type="predicted"/>
<dbReference type="OrthoDB" id="2608216at2759"/>
<organism evidence="1 2">
    <name type="scientific">Taphrina deformans (strain PYCC 5710 / ATCC 11124 / CBS 356.35 / IMI 108563 / JCM 9778 / NBRC 8474)</name>
    <name type="common">Peach leaf curl fungus</name>
    <name type="synonym">Lalaria deformans</name>
    <dbReference type="NCBI Taxonomy" id="1097556"/>
    <lineage>
        <taxon>Eukaryota</taxon>
        <taxon>Fungi</taxon>
        <taxon>Dikarya</taxon>
        <taxon>Ascomycota</taxon>
        <taxon>Taphrinomycotina</taxon>
        <taxon>Taphrinomycetes</taxon>
        <taxon>Taphrinales</taxon>
        <taxon>Taphrinaceae</taxon>
        <taxon>Taphrina</taxon>
    </lineage>
</organism>
<protein>
    <submittedName>
        <fullName evidence="1">Uncharacterized protein</fullName>
    </submittedName>
</protein>
<evidence type="ECO:0000313" key="1">
    <source>
        <dbReference type="EMBL" id="CCG85036.1"/>
    </source>
</evidence>
<keyword evidence="2" id="KW-1185">Reference proteome</keyword>
<dbReference type="EMBL" id="CAHR02000396">
    <property type="protein sequence ID" value="CCG85036.1"/>
    <property type="molecule type" value="Genomic_DNA"/>
</dbReference>
<dbReference type="STRING" id="1097556.R4XGW2"/>
<evidence type="ECO:0000313" key="2">
    <source>
        <dbReference type="Proteomes" id="UP000013776"/>
    </source>
</evidence>
<name>R4XGW2_TAPDE</name>
<reference evidence="1 2" key="1">
    <citation type="journal article" date="2013" name="MBio">
        <title>Genome sequencing of the plant pathogen Taphrina deformans, the causal agent of peach leaf curl.</title>
        <authorList>
            <person name="Cisse O.H."/>
            <person name="Almeida J.M.G.C.F."/>
            <person name="Fonseca A."/>
            <person name="Kumar A.A."/>
            <person name="Salojaervi J."/>
            <person name="Overmyer K."/>
            <person name="Hauser P.M."/>
            <person name="Pagni M."/>
        </authorList>
    </citation>
    <scope>NUCLEOTIDE SEQUENCE [LARGE SCALE GENOMIC DNA]</scope>
    <source>
        <strain evidence="2">PYCC 5710 / ATCC 11124 / CBS 356.35 / IMI 108563 / JCM 9778 / NBRC 8474</strain>
    </source>
</reference>